<dbReference type="EMBL" id="LR783856">
    <property type="protein sequence ID" value="CAB3230105.1"/>
    <property type="molecule type" value="mRNA"/>
</dbReference>
<dbReference type="Pfam" id="PF03798">
    <property type="entry name" value="TRAM_LAG1_CLN8"/>
    <property type="match status" value="1"/>
</dbReference>
<keyword evidence="4 8" id="KW-0812">Transmembrane</keyword>
<name>A0A6F9D9Q5_9ASCI</name>
<dbReference type="GO" id="GO:0050291">
    <property type="term" value="F:sphingosine N-acyltransferase activity"/>
    <property type="evidence" value="ECO:0007669"/>
    <property type="project" value="InterPro"/>
</dbReference>
<reference evidence="11" key="1">
    <citation type="submission" date="2020-04" db="EMBL/GenBank/DDBJ databases">
        <authorList>
            <person name="Neveu A P."/>
        </authorList>
    </citation>
    <scope>NUCLEOTIDE SEQUENCE</scope>
    <source>
        <tissue evidence="11">Whole embryo</tissue>
    </source>
</reference>
<evidence type="ECO:0000256" key="6">
    <source>
        <dbReference type="ARBA" id="ARBA00023136"/>
    </source>
</evidence>
<evidence type="ECO:0000256" key="5">
    <source>
        <dbReference type="ARBA" id="ARBA00022989"/>
    </source>
</evidence>
<comment type="subcellular location">
    <subcellularLocation>
        <location evidence="1">Membrane</location>
        <topology evidence="1">Multi-pass membrane protein</topology>
    </subcellularLocation>
</comment>
<protein>
    <submittedName>
        <fullName evidence="11">Ceramide synthase 1-like</fullName>
    </submittedName>
</protein>
<sequence length="336" mass="38856">MAFRQPTYEEFMHNVSRVFLDEFRKLDGPRAVLNLWSDTLRLNYNSLDLLIVAILVVLWTLFRTCITAKFKAFAKFSGLAKRETAKAPECMWKLLISIIFWTSTATLVLGKYDLFTDPSNCVRGWHPDLIIPFDVYCVYALQVSFYVHSIYASLSLDEWRSDTPVLLTHHAVSILLLALSFLCKYFHLGLLVLFCHDLSDVFLEATKLAVYYKTKGGRWFTAGEIVSTAGFIMLAITWFVYRLYWFPLKAIYASTYIAVQLHPDLPPFSLFLNCLLMILLFMHVYWFTLILRIVYDVTTGKSREINDIRESDGNEVKSMQNGSNHALITKKKTKKL</sequence>
<feature type="transmembrane region" description="Helical" evidence="9">
    <location>
        <begin position="270"/>
        <end position="295"/>
    </location>
</feature>
<accession>A0A6F9D9Q5</accession>
<comment type="pathway">
    <text evidence="3">Sphingolipid metabolism.</text>
</comment>
<dbReference type="InterPro" id="IPR016439">
    <property type="entry name" value="Lag1/Lac1-like"/>
</dbReference>
<dbReference type="PIRSF" id="PIRSF005225">
    <property type="entry name" value="LAG1_LAC1"/>
    <property type="match status" value="1"/>
</dbReference>
<dbReference type="PANTHER" id="PTHR12560:SF58">
    <property type="entry name" value="CERAMIDE SYNTHASE 1"/>
    <property type="match status" value="1"/>
</dbReference>
<feature type="transmembrane region" description="Helical" evidence="9">
    <location>
        <begin position="219"/>
        <end position="241"/>
    </location>
</feature>
<evidence type="ECO:0000256" key="1">
    <source>
        <dbReference type="ARBA" id="ARBA00004141"/>
    </source>
</evidence>
<keyword evidence="5 9" id="KW-1133">Transmembrane helix</keyword>
<evidence type="ECO:0000256" key="4">
    <source>
        <dbReference type="ARBA" id="ARBA00022692"/>
    </source>
</evidence>
<gene>
    <name evidence="11" type="primary">Cers1-002</name>
</gene>
<evidence type="ECO:0000256" key="7">
    <source>
        <dbReference type="ARBA" id="ARBA00049036"/>
    </source>
</evidence>
<keyword evidence="6 8" id="KW-0472">Membrane</keyword>
<feature type="transmembrane region" description="Helical" evidence="9">
    <location>
        <begin position="129"/>
        <end position="151"/>
    </location>
</feature>
<dbReference type="UniPathway" id="UPA00222"/>
<dbReference type="PROSITE" id="PS50922">
    <property type="entry name" value="TLC"/>
    <property type="match status" value="1"/>
</dbReference>
<dbReference type="SMART" id="SM00724">
    <property type="entry name" value="TLC"/>
    <property type="match status" value="1"/>
</dbReference>
<evidence type="ECO:0000256" key="3">
    <source>
        <dbReference type="ARBA" id="ARBA00004991"/>
    </source>
</evidence>
<evidence type="ECO:0000256" key="9">
    <source>
        <dbReference type="SAM" id="Phobius"/>
    </source>
</evidence>
<feature type="domain" description="TLC" evidence="10">
    <location>
        <begin position="91"/>
        <end position="299"/>
    </location>
</feature>
<feature type="transmembrane region" description="Helical" evidence="9">
    <location>
        <begin position="49"/>
        <end position="70"/>
    </location>
</feature>
<organism evidence="11">
    <name type="scientific">Phallusia mammillata</name>
    <dbReference type="NCBI Taxonomy" id="59560"/>
    <lineage>
        <taxon>Eukaryota</taxon>
        <taxon>Metazoa</taxon>
        <taxon>Chordata</taxon>
        <taxon>Tunicata</taxon>
        <taxon>Ascidiacea</taxon>
        <taxon>Phlebobranchia</taxon>
        <taxon>Ascidiidae</taxon>
        <taxon>Phallusia</taxon>
    </lineage>
</organism>
<dbReference type="GO" id="GO:0016020">
    <property type="term" value="C:membrane"/>
    <property type="evidence" value="ECO:0007669"/>
    <property type="project" value="UniProtKB-SubCell"/>
</dbReference>
<feature type="transmembrane region" description="Helical" evidence="9">
    <location>
        <begin position="91"/>
        <end position="109"/>
    </location>
</feature>
<dbReference type="PANTHER" id="PTHR12560">
    <property type="entry name" value="LONGEVITY ASSURANCE FACTOR 1 LAG1"/>
    <property type="match status" value="1"/>
</dbReference>
<evidence type="ECO:0000256" key="8">
    <source>
        <dbReference type="PROSITE-ProRule" id="PRU00205"/>
    </source>
</evidence>
<comment type="catalytic activity">
    <reaction evidence="7">
        <text>sphinganine + octadecanoyl-CoA = N-(octadecanoyl)-sphinganine + CoA + H(+)</text>
        <dbReference type="Rhea" id="RHEA:36547"/>
        <dbReference type="ChEBI" id="CHEBI:15378"/>
        <dbReference type="ChEBI" id="CHEBI:57287"/>
        <dbReference type="ChEBI" id="CHEBI:57394"/>
        <dbReference type="ChEBI" id="CHEBI:57817"/>
        <dbReference type="ChEBI" id="CHEBI:67033"/>
    </reaction>
    <physiologicalReaction direction="left-to-right" evidence="7">
        <dbReference type="Rhea" id="RHEA:36548"/>
    </physiologicalReaction>
</comment>
<evidence type="ECO:0000256" key="2">
    <source>
        <dbReference type="ARBA" id="ARBA00004760"/>
    </source>
</evidence>
<dbReference type="AlphaFoldDB" id="A0A6F9D9Q5"/>
<dbReference type="InterPro" id="IPR006634">
    <property type="entry name" value="TLC-dom"/>
</dbReference>
<evidence type="ECO:0000259" key="10">
    <source>
        <dbReference type="PROSITE" id="PS50922"/>
    </source>
</evidence>
<evidence type="ECO:0000313" key="11">
    <source>
        <dbReference type="EMBL" id="CAB3230105.1"/>
    </source>
</evidence>
<proteinExistence type="evidence at transcript level"/>
<dbReference type="GO" id="GO:0046513">
    <property type="term" value="P:ceramide biosynthetic process"/>
    <property type="evidence" value="ECO:0007669"/>
    <property type="project" value="InterPro"/>
</dbReference>
<comment type="pathway">
    <text evidence="2">Lipid metabolism; sphingolipid metabolism.</text>
</comment>